<dbReference type="Proteomes" id="UP001497512">
    <property type="component" value="Chromosome 11"/>
</dbReference>
<evidence type="ECO:0000313" key="2">
    <source>
        <dbReference type="Proteomes" id="UP001497512"/>
    </source>
</evidence>
<protein>
    <submittedName>
        <fullName evidence="1">Uncharacterized protein</fullName>
    </submittedName>
</protein>
<sequence>MMNAKLMQGQLYPLLCSLYVLVMATLLTGGGLQSAVAEAVDITFFYNSGAWTKGLVLRWRRNYRRYLLRQQRRVDHFNDDLSRGNQIQQLLFRDASP</sequence>
<gene>
    <name evidence="1" type="ORF">CSSPTR1EN2_LOCUS3474</name>
</gene>
<keyword evidence="2" id="KW-1185">Reference proteome</keyword>
<proteinExistence type="predicted"/>
<organism evidence="1 2">
    <name type="scientific">Sphagnum troendelagicum</name>
    <dbReference type="NCBI Taxonomy" id="128251"/>
    <lineage>
        <taxon>Eukaryota</taxon>
        <taxon>Viridiplantae</taxon>
        <taxon>Streptophyta</taxon>
        <taxon>Embryophyta</taxon>
        <taxon>Bryophyta</taxon>
        <taxon>Sphagnophytina</taxon>
        <taxon>Sphagnopsida</taxon>
        <taxon>Sphagnales</taxon>
        <taxon>Sphagnaceae</taxon>
        <taxon>Sphagnum</taxon>
    </lineage>
</organism>
<reference evidence="1" key="1">
    <citation type="submission" date="2024-02" db="EMBL/GenBank/DDBJ databases">
        <authorList>
            <consortium name="ELIXIR-Norway"/>
            <consortium name="Elixir Norway"/>
        </authorList>
    </citation>
    <scope>NUCLEOTIDE SEQUENCE</scope>
</reference>
<dbReference type="EMBL" id="OZ019903">
    <property type="protein sequence ID" value="CAK9196439.1"/>
    <property type="molecule type" value="Genomic_DNA"/>
</dbReference>
<evidence type="ECO:0000313" key="1">
    <source>
        <dbReference type="EMBL" id="CAK9196439.1"/>
    </source>
</evidence>
<accession>A0ABP0TH14</accession>
<name>A0ABP0TH14_9BRYO</name>